<dbReference type="RefSeq" id="XP_025369162.1">
    <property type="nucleotide sequence ID" value="XM_025510440.1"/>
</dbReference>
<protein>
    <submittedName>
        <fullName evidence="1">Uncharacterized protein</fullName>
    </submittedName>
</protein>
<reference evidence="1 2" key="1">
    <citation type="journal article" date="2018" name="Mol. Biol. Evol.">
        <title>Broad Genomic Sampling Reveals a Smut Pathogenic Ancestry of the Fungal Clade Ustilaginomycotina.</title>
        <authorList>
            <person name="Kijpornyongpan T."/>
            <person name="Mondo S.J."/>
            <person name="Barry K."/>
            <person name="Sandor L."/>
            <person name="Lee J."/>
            <person name="Lipzen A."/>
            <person name="Pangilinan J."/>
            <person name="LaButti K."/>
            <person name="Hainaut M."/>
            <person name="Henrissat B."/>
            <person name="Grigoriev I.V."/>
            <person name="Spatafora J.W."/>
            <person name="Aime M.C."/>
        </authorList>
    </citation>
    <scope>NUCLEOTIDE SEQUENCE [LARGE SCALE GENOMIC DNA]</scope>
    <source>
        <strain evidence="1 2">MCA 4658</strain>
    </source>
</reference>
<name>A0A316VX21_9BASI</name>
<sequence>MSACACACARQAPSAKIPFHAQATSHSCRRSRSWPPHTLTLTTKTATTRRMARRDLRACMHPPSTSPRLQLRCRSCFSFRHGFRIVTQIPCFCQSQSFRECWAPHAPDFALHAANALAILVAAESPSLSPVTRRADLLVMLSIGSRRFRRLQRHQARESLVQNSLPGEKVLVTATDGFAFGQSMLLGSTARCLTHSTGV</sequence>
<gene>
    <name evidence="1" type="ORF">IE81DRAFT_150880</name>
</gene>
<dbReference type="InParanoid" id="A0A316VX21"/>
<dbReference type="AlphaFoldDB" id="A0A316VX21"/>
<evidence type="ECO:0000313" key="2">
    <source>
        <dbReference type="Proteomes" id="UP000245783"/>
    </source>
</evidence>
<evidence type="ECO:0000313" key="1">
    <source>
        <dbReference type="EMBL" id="PWN42002.1"/>
    </source>
</evidence>
<dbReference type="EMBL" id="KZ819385">
    <property type="protein sequence ID" value="PWN42002.1"/>
    <property type="molecule type" value="Genomic_DNA"/>
</dbReference>
<accession>A0A316VX21</accession>
<dbReference type="GeneID" id="37032310"/>
<dbReference type="Proteomes" id="UP000245783">
    <property type="component" value="Unassembled WGS sequence"/>
</dbReference>
<organism evidence="1 2">
    <name type="scientific">Ceraceosorus guamensis</name>
    <dbReference type="NCBI Taxonomy" id="1522189"/>
    <lineage>
        <taxon>Eukaryota</taxon>
        <taxon>Fungi</taxon>
        <taxon>Dikarya</taxon>
        <taxon>Basidiomycota</taxon>
        <taxon>Ustilaginomycotina</taxon>
        <taxon>Exobasidiomycetes</taxon>
        <taxon>Ceraceosorales</taxon>
        <taxon>Ceraceosoraceae</taxon>
        <taxon>Ceraceosorus</taxon>
    </lineage>
</organism>
<keyword evidence="2" id="KW-1185">Reference proteome</keyword>
<proteinExistence type="predicted"/>